<dbReference type="GeneTree" id="ENSGT00650000093445"/>
<keyword evidence="3 5" id="KW-0371">Homeobox</keyword>
<dbReference type="PROSITE" id="PS50071">
    <property type="entry name" value="HOMEOBOX_2"/>
    <property type="match status" value="1"/>
</dbReference>
<keyword evidence="4 5" id="KW-0539">Nucleus</keyword>
<name>A0A8B9I6S7_9AVES</name>
<feature type="DNA-binding region" description="Homeobox" evidence="5">
    <location>
        <begin position="245"/>
        <end position="304"/>
    </location>
</feature>
<feature type="region of interest" description="Disordered" evidence="7">
    <location>
        <begin position="10"/>
        <end position="46"/>
    </location>
</feature>
<evidence type="ECO:0000256" key="7">
    <source>
        <dbReference type="SAM" id="MobiDB-lite"/>
    </source>
</evidence>
<dbReference type="Pfam" id="PF00046">
    <property type="entry name" value="Homeodomain"/>
    <property type="match status" value="1"/>
</dbReference>
<evidence type="ECO:0000259" key="8">
    <source>
        <dbReference type="PROSITE" id="PS50071"/>
    </source>
</evidence>
<reference evidence="9" key="1">
    <citation type="submission" date="2025-08" db="UniProtKB">
        <authorList>
            <consortium name="Ensembl"/>
        </authorList>
    </citation>
    <scope>IDENTIFICATION</scope>
</reference>
<organism evidence="9 10">
    <name type="scientific">Anser brachyrhynchus</name>
    <name type="common">Pink-footed goose</name>
    <dbReference type="NCBI Taxonomy" id="132585"/>
    <lineage>
        <taxon>Eukaryota</taxon>
        <taxon>Metazoa</taxon>
        <taxon>Chordata</taxon>
        <taxon>Craniata</taxon>
        <taxon>Vertebrata</taxon>
        <taxon>Euteleostomi</taxon>
        <taxon>Archelosauria</taxon>
        <taxon>Archosauria</taxon>
        <taxon>Dinosauria</taxon>
        <taxon>Saurischia</taxon>
        <taxon>Theropoda</taxon>
        <taxon>Coelurosauria</taxon>
        <taxon>Aves</taxon>
        <taxon>Neognathae</taxon>
        <taxon>Galloanserae</taxon>
        <taxon>Anseriformes</taxon>
        <taxon>Anatidae</taxon>
        <taxon>Anserinae</taxon>
        <taxon>Anser</taxon>
    </lineage>
</organism>
<feature type="compositionally biased region" description="Basic and acidic residues" evidence="7">
    <location>
        <begin position="669"/>
        <end position="704"/>
    </location>
</feature>
<dbReference type="InterPro" id="IPR042988">
    <property type="entry name" value="NOBOX"/>
</dbReference>
<feature type="compositionally biased region" description="Polar residues" evidence="7">
    <location>
        <begin position="605"/>
        <end position="647"/>
    </location>
</feature>
<evidence type="ECO:0000256" key="2">
    <source>
        <dbReference type="ARBA" id="ARBA00023125"/>
    </source>
</evidence>
<feature type="compositionally biased region" description="Polar residues" evidence="7">
    <location>
        <begin position="658"/>
        <end position="668"/>
    </location>
</feature>
<evidence type="ECO:0000256" key="6">
    <source>
        <dbReference type="RuleBase" id="RU000682"/>
    </source>
</evidence>
<evidence type="ECO:0000256" key="4">
    <source>
        <dbReference type="ARBA" id="ARBA00023242"/>
    </source>
</evidence>
<dbReference type="CDD" id="cd00086">
    <property type="entry name" value="homeodomain"/>
    <property type="match status" value="1"/>
</dbReference>
<dbReference type="Ensembl" id="ENSABRT00000019462.1">
    <property type="protein sequence ID" value="ENSABRP00000013633.1"/>
    <property type="gene ID" value="ENSABRG00000012113.1"/>
</dbReference>
<dbReference type="PANTHER" id="PTHR47060">
    <property type="entry name" value="HOMEOBOX PROTEIN NOBOX"/>
    <property type="match status" value="1"/>
</dbReference>
<dbReference type="GO" id="GO:0005634">
    <property type="term" value="C:nucleus"/>
    <property type="evidence" value="ECO:0007669"/>
    <property type="project" value="UniProtKB-SubCell"/>
</dbReference>
<dbReference type="PANTHER" id="PTHR47060:SF1">
    <property type="entry name" value="HOMEOBOX PROTEIN NOBOX"/>
    <property type="match status" value="1"/>
</dbReference>
<dbReference type="SMART" id="SM00389">
    <property type="entry name" value="HOX"/>
    <property type="match status" value="1"/>
</dbReference>
<evidence type="ECO:0000256" key="3">
    <source>
        <dbReference type="ARBA" id="ARBA00023155"/>
    </source>
</evidence>
<proteinExistence type="predicted"/>
<dbReference type="FunFam" id="1.10.10.60:FF:000679">
    <property type="entry name" value="Homeobox protein aristaless"/>
    <property type="match status" value="1"/>
</dbReference>
<keyword evidence="10" id="KW-1185">Reference proteome</keyword>
<evidence type="ECO:0000256" key="1">
    <source>
        <dbReference type="ARBA" id="ARBA00004123"/>
    </source>
</evidence>
<feature type="region of interest" description="Disordered" evidence="7">
    <location>
        <begin position="605"/>
        <end position="704"/>
    </location>
</feature>
<evidence type="ECO:0000313" key="10">
    <source>
        <dbReference type="Proteomes" id="UP000694426"/>
    </source>
</evidence>
<accession>A0A8B9I6S7</accession>
<dbReference type="Proteomes" id="UP000694426">
    <property type="component" value="Unplaced"/>
</dbReference>
<protein>
    <recommendedName>
        <fullName evidence="8">Homeobox domain-containing protein</fullName>
    </recommendedName>
</protein>
<sequence>MSPLGLAAIYQAEPSRTGRRQAGMDGAGAKEERVLQGLDADPVGGHGTGCNVPSVFQSATIKEEVENSLGREDRTSLVKEEEGDGSYCMLQAAASTSEDSAALDCPINFASASGQLTNFLSDMNSVPLLPVVEFAQEPTDKSESHEQCEVYYSDETEKGTKKNNDRSGMCAEKATSAISGDLCRLASLQDACGPTTCRSSKCPSASVAAQQSYKLSSFLESGSSHGETKEKKELCDNPEILQPVRKKSRTFYSAEQLEELEKMFQEDHYPDNEKRREIATVVGVTPQRIMVWFQNRRAKWRKTEKLNVKGKKKYSASALSVPTGTDSSGVPLLPMPPLPDFVHDQSSVLNVDTTAGNCSSLLTGHSAPLASSSVSSVAGMVAACGAVQTKTLLQFNFSSSRMECFPSLPSPPPIRRASLPLSLSFNPRNHIVPLMLDTPDSECSLSSQENGSREAFTYSIQNQGLCSPVSCDYPEQLESPGSIETPYCQYSSQGGTYQLPQYPQQHQLSQFHHLPVHLASNVLSSVRLTPTTPTESSTSFLPLPGNSGVVTYGTAGATQGYVQNHMGGQLVLQQPSGNSAGITAYQAVPWNDFCMQGAPFLNQSHSRMPSSSTAGRQYLSEQTSYTQSPCQPSSPCFLQVPNGTTLGSMPHTGKQKEITTPGQSLYQSHRTEPELTSLAEREEVESSSKKGESIADIKEEANDR</sequence>
<dbReference type="GO" id="GO:0000981">
    <property type="term" value="F:DNA-binding transcription factor activity, RNA polymerase II-specific"/>
    <property type="evidence" value="ECO:0007669"/>
    <property type="project" value="TreeGrafter"/>
</dbReference>
<evidence type="ECO:0000256" key="5">
    <source>
        <dbReference type="PROSITE-ProRule" id="PRU00108"/>
    </source>
</evidence>
<dbReference type="GO" id="GO:0000978">
    <property type="term" value="F:RNA polymerase II cis-regulatory region sequence-specific DNA binding"/>
    <property type="evidence" value="ECO:0007669"/>
    <property type="project" value="TreeGrafter"/>
</dbReference>
<keyword evidence="2 5" id="KW-0238">DNA-binding</keyword>
<dbReference type="InterPro" id="IPR001356">
    <property type="entry name" value="HD"/>
</dbReference>
<dbReference type="SUPFAM" id="SSF46689">
    <property type="entry name" value="Homeodomain-like"/>
    <property type="match status" value="1"/>
</dbReference>
<evidence type="ECO:0000313" key="9">
    <source>
        <dbReference type="Ensembl" id="ENSABRP00000013633.1"/>
    </source>
</evidence>
<comment type="subcellular location">
    <subcellularLocation>
        <location evidence="1 5 6">Nucleus</location>
    </subcellularLocation>
</comment>
<reference evidence="9" key="2">
    <citation type="submission" date="2025-09" db="UniProtKB">
        <authorList>
            <consortium name="Ensembl"/>
        </authorList>
    </citation>
    <scope>IDENTIFICATION</scope>
</reference>
<dbReference type="InterPro" id="IPR009057">
    <property type="entry name" value="Homeodomain-like_sf"/>
</dbReference>
<feature type="domain" description="Homeobox" evidence="8">
    <location>
        <begin position="243"/>
        <end position="303"/>
    </location>
</feature>
<dbReference type="Gene3D" id="1.10.10.60">
    <property type="entry name" value="Homeodomain-like"/>
    <property type="match status" value="1"/>
</dbReference>
<dbReference type="AlphaFoldDB" id="A0A8B9I6S7"/>